<evidence type="ECO:0000313" key="2">
    <source>
        <dbReference type="Proteomes" id="UP001066276"/>
    </source>
</evidence>
<dbReference type="Proteomes" id="UP001066276">
    <property type="component" value="Chromosome 2_2"/>
</dbReference>
<sequence length="124" mass="13646">KSAQQRAERLRFPGDASLARGSAVLQFLWRRSNLLEMTLDNASDVSVRFLGNASLTCRRAHVTLQCALSCVACVASLFPWRRFDSSRTHGTSACSYRMHVEQLAPGRSTVSAHAACLVRSAYAE</sequence>
<name>A0AAV7UYJ1_PLEWA</name>
<protein>
    <submittedName>
        <fullName evidence="1">Uncharacterized protein</fullName>
    </submittedName>
</protein>
<organism evidence="1 2">
    <name type="scientific">Pleurodeles waltl</name>
    <name type="common">Iberian ribbed newt</name>
    <dbReference type="NCBI Taxonomy" id="8319"/>
    <lineage>
        <taxon>Eukaryota</taxon>
        <taxon>Metazoa</taxon>
        <taxon>Chordata</taxon>
        <taxon>Craniata</taxon>
        <taxon>Vertebrata</taxon>
        <taxon>Euteleostomi</taxon>
        <taxon>Amphibia</taxon>
        <taxon>Batrachia</taxon>
        <taxon>Caudata</taxon>
        <taxon>Salamandroidea</taxon>
        <taxon>Salamandridae</taxon>
        <taxon>Pleurodelinae</taxon>
        <taxon>Pleurodeles</taxon>
    </lineage>
</organism>
<feature type="non-terminal residue" evidence="1">
    <location>
        <position position="1"/>
    </location>
</feature>
<evidence type="ECO:0000313" key="1">
    <source>
        <dbReference type="EMBL" id="KAJ1192767.1"/>
    </source>
</evidence>
<gene>
    <name evidence="1" type="ORF">NDU88_002073</name>
</gene>
<reference evidence="1" key="1">
    <citation type="journal article" date="2022" name="bioRxiv">
        <title>Sequencing and chromosome-scale assembly of the giantPleurodeles waltlgenome.</title>
        <authorList>
            <person name="Brown T."/>
            <person name="Elewa A."/>
            <person name="Iarovenko S."/>
            <person name="Subramanian E."/>
            <person name="Araus A.J."/>
            <person name="Petzold A."/>
            <person name="Susuki M."/>
            <person name="Suzuki K.-i.T."/>
            <person name="Hayashi T."/>
            <person name="Toyoda A."/>
            <person name="Oliveira C."/>
            <person name="Osipova E."/>
            <person name="Leigh N.D."/>
            <person name="Simon A."/>
            <person name="Yun M.H."/>
        </authorList>
    </citation>
    <scope>NUCLEOTIDE SEQUENCE</scope>
    <source>
        <strain evidence="1">20211129_DDA</strain>
        <tissue evidence="1">Liver</tissue>
    </source>
</reference>
<accession>A0AAV7UYJ1</accession>
<keyword evidence="2" id="KW-1185">Reference proteome</keyword>
<proteinExistence type="predicted"/>
<dbReference type="AlphaFoldDB" id="A0AAV7UYJ1"/>
<dbReference type="EMBL" id="JANPWB010000004">
    <property type="protein sequence ID" value="KAJ1192767.1"/>
    <property type="molecule type" value="Genomic_DNA"/>
</dbReference>
<comment type="caution">
    <text evidence="1">The sequence shown here is derived from an EMBL/GenBank/DDBJ whole genome shotgun (WGS) entry which is preliminary data.</text>
</comment>